<feature type="compositionally biased region" description="Low complexity" evidence="20">
    <location>
        <begin position="1"/>
        <end position="22"/>
    </location>
</feature>
<feature type="transmembrane region" description="Helical" evidence="19">
    <location>
        <begin position="245"/>
        <end position="265"/>
    </location>
</feature>
<feature type="compositionally biased region" description="Basic and acidic residues" evidence="20">
    <location>
        <begin position="94"/>
        <end position="106"/>
    </location>
</feature>
<organism evidence="21 22">
    <name type="scientific">Thelephora terrestris</name>
    <dbReference type="NCBI Taxonomy" id="56493"/>
    <lineage>
        <taxon>Eukaryota</taxon>
        <taxon>Fungi</taxon>
        <taxon>Dikarya</taxon>
        <taxon>Basidiomycota</taxon>
        <taxon>Agaricomycotina</taxon>
        <taxon>Agaricomycetes</taxon>
        <taxon>Thelephorales</taxon>
        <taxon>Thelephoraceae</taxon>
        <taxon>Thelephora</taxon>
    </lineage>
</organism>
<feature type="transmembrane region" description="Helical" evidence="19">
    <location>
        <begin position="469"/>
        <end position="493"/>
    </location>
</feature>
<dbReference type="PANTHER" id="PTHR13038">
    <property type="entry name" value="APG9 AUTOPHAGY 9"/>
    <property type="match status" value="1"/>
</dbReference>
<dbReference type="GO" id="GO:0030659">
    <property type="term" value="C:cytoplasmic vesicle membrane"/>
    <property type="evidence" value="ECO:0007669"/>
    <property type="project" value="UniProtKB-SubCell"/>
</dbReference>
<gene>
    <name evidence="21" type="ORF">BJ322DRAFT_17777</name>
</gene>
<feature type="transmembrane region" description="Helical" evidence="19">
    <location>
        <begin position="554"/>
        <end position="572"/>
    </location>
</feature>
<evidence type="ECO:0000256" key="20">
    <source>
        <dbReference type="SAM" id="MobiDB-lite"/>
    </source>
</evidence>
<comment type="similarity">
    <text evidence="5 19">Belongs to the ATG9 family.</text>
</comment>
<evidence type="ECO:0000256" key="1">
    <source>
        <dbReference type="ARBA" id="ARBA00004439"/>
    </source>
</evidence>
<evidence type="ECO:0000256" key="15">
    <source>
        <dbReference type="ARBA" id="ARBA00024479"/>
    </source>
</evidence>
<evidence type="ECO:0000313" key="22">
    <source>
        <dbReference type="Proteomes" id="UP000736335"/>
    </source>
</evidence>
<evidence type="ECO:0000256" key="4">
    <source>
        <dbReference type="ARBA" id="ARBA00004653"/>
    </source>
</evidence>
<feature type="compositionally biased region" description="Polar residues" evidence="20">
    <location>
        <begin position="58"/>
        <end position="70"/>
    </location>
</feature>
<dbReference type="GO" id="GO:0000139">
    <property type="term" value="C:Golgi membrane"/>
    <property type="evidence" value="ECO:0007669"/>
    <property type="project" value="UniProtKB-SubCell"/>
</dbReference>
<comment type="catalytic activity">
    <reaction evidence="15">
        <text>a 1,2-diacyl-sn-glycero-3-phospho-L-serine(in) = a 1,2-diacyl-sn-glycero-3-phospho-L-serine(out)</text>
        <dbReference type="Rhea" id="RHEA:38663"/>
        <dbReference type="ChEBI" id="CHEBI:57262"/>
    </reaction>
</comment>
<evidence type="ECO:0000256" key="18">
    <source>
        <dbReference type="ARBA" id="ARBA00024631"/>
    </source>
</evidence>
<feature type="transmembrane region" description="Helical" evidence="19">
    <location>
        <begin position="592"/>
        <end position="610"/>
    </location>
</feature>
<keyword evidence="8 19" id="KW-0812">Transmembrane</keyword>
<proteinExistence type="inferred from homology"/>
<comment type="catalytic activity">
    <reaction evidence="18">
        <text>a 1,2-diacyl-sn-glycero-3-phosphocholine(in) = a 1,2-diacyl-sn-glycero-3-phosphocholine(out)</text>
        <dbReference type="Rhea" id="RHEA:38571"/>
        <dbReference type="ChEBI" id="CHEBI:57643"/>
    </reaction>
</comment>
<dbReference type="OrthoDB" id="2020634at2759"/>
<dbReference type="AlphaFoldDB" id="A0A9P6HSQ6"/>
<comment type="function">
    <text evidence="19">Phospholipid scramblase involved in autophagy. Cycles between the preautophagosomal structure/phagophore assembly site (PAS) and the cytoplasmic vesicle pool and supplies membrane for the growing autophagosome. Lipid scramblase activity plays a key role in preautophagosomal structure/phagophore assembly by distributing the phospholipids that arrive through ATG2 from the cytoplasmic to the luminal leaflet of the bilayer, thereby driving autophagosomal membrane expansion.</text>
</comment>
<keyword evidence="11" id="KW-0333">Golgi apparatus</keyword>
<comment type="catalytic activity">
    <reaction evidence="17">
        <text>a 1,2-diacyl-sn-glycero-3-phospho-(1D-myo-inositol-3-phosphate)(in) = a 1,2-diacyl-sn-glycero-3-phospho-(1D-myo-inositol-3-phosphate)(out)</text>
        <dbReference type="Rhea" id="RHEA:67920"/>
        <dbReference type="ChEBI" id="CHEBI:58088"/>
    </reaction>
</comment>
<name>A0A9P6HSQ6_9AGAM</name>
<evidence type="ECO:0000256" key="16">
    <source>
        <dbReference type="ARBA" id="ARBA00024615"/>
    </source>
</evidence>
<feature type="transmembrane region" description="Helical" evidence="19">
    <location>
        <begin position="286"/>
        <end position="307"/>
    </location>
</feature>
<dbReference type="GO" id="GO:0000422">
    <property type="term" value="P:autophagy of mitochondrion"/>
    <property type="evidence" value="ECO:0007669"/>
    <property type="project" value="TreeGrafter"/>
</dbReference>
<feature type="transmembrane region" description="Helical" evidence="19">
    <location>
        <begin position="658"/>
        <end position="679"/>
    </location>
</feature>
<feature type="region of interest" description="Disordered" evidence="20">
    <location>
        <begin position="1"/>
        <end position="28"/>
    </location>
</feature>
<evidence type="ECO:0000256" key="11">
    <source>
        <dbReference type="ARBA" id="ARBA00023034"/>
    </source>
</evidence>
<dbReference type="Pfam" id="PF04109">
    <property type="entry name" value="ATG9"/>
    <property type="match status" value="1"/>
</dbReference>
<keyword evidence="9 19" id="KW-1133">Transmembrane helix</keyword>
<keyword evidence="12 19" id="KW-0445">Lipid transport</keyword>
<dbReference type="GO" id="GO:0005776">
    <property type="term" value="C:autophagosome"/>
    <property type="evidence" value="ECO:0007669"/>
    <property type="project" value="TreeGrafter"/>
</dbReference>
<evidence type="ECO:0000256" key="10">
    <source>
        <dbReference type="ARBA" id="ARBA00023006"/>
    </source>
</evidence>
<dbReference type="GO" id="GO:0034045">
    <property type="term" value="C:phagophore assembly site membrane"/>
    <property type="evidence" value="ECO:0007669"/>
    <property type="project" value="UniProtKB-SubCell"/>
</dbReference>
<evidence type="ECO:0000256" key="17">
    <source>
        <dbReference type="ARBA" id="ARBA00024621"/>
    </source>
</evidence>
<dbReference type="GO" id="GO:0006869">
    <property type="term" value="P:lipid transport"/>
    <property type="evidence" value="ECO:0007669"/>
    <property type="project" value="UniProtKB-KW"/>
</dbReference>
<keyword evidence="13 19" id="KW-0472">Membrane</keyword>
<evidence type="ECO:0000256" key="6">
    <source>
        <dbReference type="ARBA" id="ARBA00018074"/>
    </source>
</evidence>
<keyword evidence="7 19" id="KW-0813">Transport</keyword>
<evidence type="ECO:0000256" key="19">
    <source>
        <dbReference type="RuleBase" id="RU364027"/>
    </source>
</evidence>
<evidence type="ECO:0000256" key="9">
    <source>
        <dbReference type="ARBA" id="ARBA00022989"/>
    </source>
</evidence>
<keyword evidence="10 19" id="KW-0072">Autophagy</keyword>
<evidence type="ECO:0000313" key="21">
    <source>
        <dbReference type="EMBL" id="KAF9792161.1"/>
    </source>
</evidence>
<reference evidence="21" key="1">
    <citation type="journal article" date="2020" name="Nat. Commun.">
        <title>Large-scale genome sequencing of mycorrhizal fungi provides insights into the early evolution of symbiotic traits.</title>
        <authorList>
            <person name="Miyauchi S."/>
            <person name="Kiss E."/>
            <person name="Kuo A."/>
            <person name="Drula E."/>
            <person name="Kohler A."/>
            <person name="Sanchez-Garcia M."/>
            <person name="Morin E."/>
            <person name="Andreopoulos B."/>
            <person name="Barry K.W."/>
            <person name="Bonito G."/>
            <person name="Buee M."/>
            <person name="Carver A."/>
            <person name="Chen C."/>
            <person name="Cichocki N."/>
            <person name="Clum A."/>
            <person name="Culley D."/>
            <person name="Crous P.W."/>
            <person name="Fauchery L."/>
            <person name="Girlanda M."/>
            <person name="Hayes R.D."/>
            <person name="Keri Z."/>
            <person name="LaButti K."/>
            <person name="Lipzen A."/>
            <person name="Lombard V."/>
            <person name="Magnuson J."/>
            <person name="Maillard F."/>
            <person name="Murat C."/>
            <person name="Nolan M."/>
            <person name="Ohm R.A."/>
            <person name="Pangilinan J."/>
            <person name="Pereira M.F."/>
            <person name="Perotto S."/>
            <person name="Peter M."/>
            <person name="Pfister S."/>
            <person name="Riley R."/>
            <person name="Sitrit Y."/>
            <person name="Stielow J.B."/>
            <person name="Szollosi G."/>
            <person name="Zifcakova L."/>
            <person name="Stursova M."/>
            <person name="Spatafora J.W."/>
            <person name="Tedersoo L."/>
            <person name="Vaario L.M."/>
            <person name="Yamada A."/>
            <person name="Yan M."/>
            <person name="Wang P."/>
            <person name="Xu J."/>
            <person name="Bruns T."/>
            <person name="Baldrian P."/>
            <person name="Vilgalys R."/>
            <person name="Dunand C."/>
            <person name="Henrissat B."/>
            <person name="Grigoriev I.V."/>
            <person name="Hibbett D."/>
            <person name="Nagy L.G."/>
            <person name="Martin F.M."/>
        </authorList>
    </citation>
    <scope>NUCLEOTIDE SEQUENCE</scope>
    <source>
        <strain evidence="21">UH-Tt-Lm1</strain>
    </source>
</reference>
<feature type="region of interest" description="Disordered" evidence="20">
    <location>
        <begin position="57"/>
        <end position="163"/>
    </location>
</feature>
<dbReference type="GO" id="GO:0061709">
    <property type="term" value="P:reticulophagy"/>
    <property type="evidence" value="ECO:0007669"/>
    <property type="project" value="TreeGrafter"/>
</dbReference>
<keyword evidence="22" id="KW-1185">Reference proteome</keyword>
<evidence type="ECO:0000256" key="7">
    <source>
        <dbReference type="ARBA" id="ARBA00022448"/>
    </source>
</evidence>
<dbReference type="PANTHER" id="PTHR13038:SF10">
    <property type="entry name" value="AUTOPHAGY-RELATED PROTEIN 9"/>
    <property type="match status" value="1"/>
</dbReference>
<protein>
    <recommendedName>
        <fullName evidence="6 19">Autophagy-related protein 9</fullName>
    </recommendedName>
</protein>
<comment type="catalytic activity">
    <reaction evidence="16">
        <text>a 1,2-diacyl-sn-glycero-3-phosphoethanolamine(in) = a 1,2-diacyl-sn-glycero-3-phosphoethanolamine(out)</text>
        <dbReference type="Rhea" id="RHEA:38895"/>
        <dbReference type="ChEBI" id="CHEBI:64612"/>
    </reaction>
</comment>
<accession>A0A9P6HSQ6</accession>
<dbReference type="GO" id="GO:0034727">
    <property type="term" value="P:piecemeal microautophagy of the nucleus"/>
    <property type="evidence" value="ECO:0007669"/>
    <property type="project" value="TreeGrafter"/>
</dbReference>
<dbReference type="Proteomes" id="UP000736335">
    <property type="component" value="Unassembled WGS sequence"/>
</dbReference>
<sequence>MSSPPNSRNNSRSVFSLNSSTSGSRPFLNILNPMARSRGYVQANQSVLEEAEEEEVDNTSVFALQNSPRQRVQRELTPQPTYPALATNVLRPNIQEEDRKHVRPDNSDSSDDEVPQSLMIEASSPKPRRQSSKSKEKARAKGISRPFTRPSLSAGGESTRPILPTTTQDVKAAYASPPKQAEIGLPDQFPHVYSGTPQPKQMRGLDAYERALWNWVNVYNLDAFLQEVYHYYQGKGIYCIALSRGLNLITVGFVIGFSTFLLGCVEYTRIRSEHITRLSDVVVDHCVSRFSGFTFLFFLLFTAFYVWRIVTFVFEVRRLMEMYQFYTHLLRIPDADIQTIAWPEVVRRIGAIREENPLTALSSHSTSDSTTATAKLDAHDVANRIMRQENYLIALFNKELLDLRVPLPSIFQRFVPPEEGKGRMLTKALEWNLRFCLMEYLFDKGGRVRKVFLKSKNRPALVEGLRRRFVFMGILNAIFAPFIVLYLLMYSFFRYFDEYHKNPSSIGGRKYTPFAEWKFREFNELPHHFTRRLDESYPTASMYIGQFPNEKMTIIMRFVAFIAGSFAAVLLLATVLDPDLFVGFEVTPHRTVLFYVGVFGSILAVARGMIPEENRVFDPELLIMDVIQDTHYMPDHWKDQLHSKTVHQEFGQLFAMKIMIYAQELLSVALTPFVLWFSLPDCAPAIVDFFREFTIHVDTLGYVCSFAVFDFKRHGNVKFGAPTEVNDEHLMSKEGKMEKSFLNFKAAHPEWIPRDPTGSLYLSRMATIHGQHRPLSPTLPFNRRRMPGMASVYQHHPTQLWGPHHHPNSNAGVGTGVNGGVDPMERSREYDRALKASQTVRSRFNPPARSAEDVQQSLMVGIDMATTAILGDSEGTMALQSKGKGKATVDRGDDEEGVGDGVSGLGESYVDGTARRPKLLGQSQTQQQEEDEELLADGGVLGLLAQIYGRKDRTGL</sequence>
<dbReference type="EMBL" id="WIUZ02000001">
    <property type="protein sequence ID" value="KAF9792161.1"/>
    <property type="molecule type" value="Genomic_DNA"/>
</dbReference>
<dbReference type="InterPro" id="IPR007241">
    <property type="entry name" value="Autophagy-rel_prot_9"/>
</dbReference>
<reference evidence="21" key="2">
    <citation type="submission" date="2020-11" db="EMBL/GenBank/DDBJ databases">
        <authorList>
            <consortium name="DOE Joint Genome Institute"/>
            <person name="Kuo A."/>
            <person name="Miyauchi S."/>
            <person name="Kiss E."/>
            <person name="Drula E."/>
            <person name="Kohler A."/>
            <person name="Sanchez-Garcia M."/>
            <person name="Andreopoulos B."/>
            <person name="Barry K.W."/>
            <person name="Bonito G."/>
            <person name="Buee M."/>
            <person name="Carver A."/>
            <person name="Chen C."/>
            <person name="Cichocki N."/>
            <person name="Clum A."/>
            <person name="Culley D."/>
            <person name="Crous P.W."/>
            <person name="Fauchery L."/>
            <person name="Girlanda M."/>
            <person name="Hayes R."/>
            <person name="Keri Z."/>
            <person name="Labutti K."/>
            <person name="Lipzen A."/>
            <person name="Lombard V."/>
            <person name="Magnuson J."/>
            <person name="Maillard F."/>
            <person name="Morin E."/>
            <person name="Murat C."/>
            <person name="Nolan M."/>
            <person name="Ohm R."/>
            <person name="Pangilinan J."/>
            <person name="Pereira M."/>
            <person name="Perotto S."/>
            <person name="Peter M."/>
            <person name="Riley R."/>
            <person name="Sitrit Y."/>
            <person name="Stielow B."/>
            <person name="Szollosi G."/>
            <person name="Zifcakova L."/>
            <person name="Stursova M."/>
            <person name="Spatafora J.W."/>
            <person name="Tedersoo L."/>
            <person name="Vaario L.-M."/>
            <person name="Yamada A."/>
            <person name="Yan M."/>
            <person name="Wang P."/>
            <person name="Xu J."/>
            <person name="Bruns T."/>
            <person name="Baldrian P."/>
            <person name="Vilgalys R."/>
            <person name="Henrissat B."/>
            <person name="Grigoriev I.V."/>
            <person name="Hibbett D."/>
            <person name="Nagy L.G."/>
            <person name="Martin F.M."/>
        </authorList>
    </citation>
    <scope>NUCLEOTIDE SEQUENCE</scope>
    <source>
        <strain evidence="21">UH-Tt-Lm1</strain>
    </source>
</reference>
<evidence type="ECO:0000256" key="2">
    <source>
        <dbReference type="ARBA" id="ARBA00004477"/>
    </source>
</evidence>
<dbReference type="GO" id="GO:0005789">
    <property type="term" value="C:endoplasmic reticulum membrane"/>
    <property type="evidence" value="ECO:0007669"/>
    <property type="project" value="UniProtKB-SubCell"/>
</dbReference>
<evidence type="ECO:0000256" key="3">
    <source>
        <dbReference type="ARBA" id="ARBA00004511"/>
    </source>
</evidence>
<evidence type="ECO:0000256" key="8">
    <source>
        <dbReference type="ARBA" id="ARBA00022692"/>
    </source>
</evidence>
<comment type="caution">
    <text evidence="21">The sequence shown here is derived from an EMBL/GenBank/DDBJ whole genome shotgun (WGS) entry which is preliminary data.</text>
</comment>
<dbReference type="GO" id="GO:0034497">
    <property type="term" value="P:protein localization to phagophore assembly site"/>
    <property type="evidence" value="ECO:0007669"/>
    <property type="project" value="TreeGrafter"/>
</dbReference>
<evidence type="ECO:0000256" key="13">
    <source>
        <dbReference type="ARBA" id="ARBA00023136"/>
    </source>
</evidence>
<evidence type="ECO:0000256" key="14">
    <source>
        <dbReference type="ARBA" id="ARBA00023329"/>
    </source>
</evidence>
<keyword evidence="14" id="KW-0968">Cytoplasmic vesicle</keyword>
<comment type="subcellular location">
    <subcellularLocation>
        <location evidence="1">Cytoplasmic vesicle membrane</location>
        <topology evidence="1">Multi-pass membrane protein</topology>
    </subcellularLocation>
    <subcellularLocation>
        <location evidence="2">Endoplasmic reticulum membrane</location>
        <topology evidence="2">Multi-pass membrane protein</topology>
    </subcellularLocation>
    <subcellularLocation>
        <location evidence="4">Golgi apparatus membrane</location>
        <topology evidence="4">Multi-pass membrane protein</topology>
    </subcellularLocation>
    <subcellularLocation>
        <location evidence="3 19">Preautophagosomal structure membrane</location>
        <topology evidence="3 19">Multi-pass membrane protein</topology>
    </subcellularLocation>
</comment>
<evidence type="ECO:0000256" key="12">
    <source>
        <dbReference type="ARBA" id="ARBA00023055"/>
    </source>
</evidence>
<feature type="region of interest" description="Disordered" evidence="20">
    <location>
        <begin position="882"/>
        <end position="910"/>
    </location>
</feature>
<evidence type="ECO:0000256" key="5">
    <source>
        <dbReference type="ARBA" id="ARBA00006185"/>
    </source>
</evidence>